<reference evidence="2 3" key="1">
    <citation type="submission" date="2015-10" db="EMBL/GenBank/DDBJ databases">
        <title>Draft genome sequence of Streptomyces griseoruber DSM 40281, type strain for the species Streptomyces griseoruber.</title>
        <authorList>
            <person name="Ruckert C."/>
            <person name="Winkler A."/>
            <person name="Kalinowski J."/>
            <person name="Kampfer P."/>
            <person name="Glaeser S."/>
        </authorList>
    </citation>
    <scope>NUCLEOTIDE SEQUENCE [LARGE SCALE GENOMIC DNA]</scope>
    <source>
        <strain evidence="2 3">DSM 40281</strain>
    </source>
</reference>
<keyword evidence="3" id="KW-1185">Reference proteome</keyword>
<dbReference type="RefSeq" id="WP_055638457.1">
    <property type="nucleotide sequence ID" value="NZ_JBIRTR010000028.1"/>
</dbReference>
<sequence length="397" mass="40821">MNARSAWLSRDGQTREDTRVAPLGAFTPTSPTATRSGVLPGSADGVYRVSGLALSGTSGSMTGRVAPGRAVIQSTDARGAYPVALTDPQTLTFADGDAQYGRADLVVLRIHDDVHDGSGRTEAAVEIVRGTPAASPTPPAAPDTSLPLYVVAVGAGVGAGTGGIPWDTARLDLRPTTVAVGGILPTRTDDTDPGGYPGHYRDIGETLQRWSSTAWVPYPKGVGGIVPAGVLTTGGYVGQYRDTTTLGQLQRWNGSAWLPAVPGPVFASSLDAGYTISTTYTATLLDTAVSALTLAFTAPPSGSVVVGLGARISTSGSETVQAHMSPQVTLGSTVVWAADDERAASGSGAVSKSQSTQLRLNSLTAGSVYTVTAMHRSSSASVSSWFDTLWLRVDPLF</sequence>
<gene>
    <name evidence="2" type="ORF">AQJ64_39005</name>
</gene>
<dbReference type="Proteomes" id="UP000052982">
    <property type="component" value="Unassembled WGS sequence"/>
</dbReference>
<protein>
    <recommendedName>
        <fullName evidence="4">Minor tail protein</fullName>
    </recommendedName>
</protein>
<evidence type="ECO:0000256" key="1">
    <source>
        <dbReference type="SAM" id="MobiDB-lite"/>
    </source>
</evidence>
<feature type="region of interest" description="Disordered" evidence="1">
    <location>
        <begin position="1"/>
        <end position="39"/>
    </location>
</feature>
<accession>A0A101SLX1</accession>
<evidence type="ECO:0008006" key="4">
    <source>
        <dbReference type="Google" id="ProtNLM"/>
    </source>
</evidence>
<dbReference type="OrthoDB" id="5193571at2"/>
<evidence type="ECO:0000313" key="2">
    <source>
        <dbReference type="EMBL" id="KUN76127.1"/>
    </source>
</evidence>
<dbReference type="STRING" id="1943.AQJ64_39005"/>
<dbReference type="AlphaFoldDB" id="A0A101SLX1"/>
<dbReference type="EMBL" id="LMWW01000068">
    <property type="protein sequence ID" value="KUN76127.1"/>
    <property type="molecule type" value="Genomic_DNA"/>
</dbReference>
<organism evidence="2 3">
    <name type="scientific">Streptomyces griseoruber</name>
    <dbReference type="NCBI Taxonomy" id="1943"/>
    <lineage>
        <taxon>Bacteria</taxon>
        <taxon>Bacillati</taxon>
        <taxon>Actinomycetota</taxon>
        <taxon>Actinomycetes</taxon>
        <taxon>Kitasatosporales</taxon>
        <taxon>Streptomycetaceae</taxon>
        <taxon>Streptomyces</taxon>
    </lineage>
</organism>
<evidence type="ECO:0000313" key="3">
    <source>
        <dbReference type="Proteomes" id="UP000052982"/>
    </source>
</evidence>
<comment type="caution">
    <text evidence="2">The sequence shown here is derived from an EMBL/GenBank/DDBJ whole genome shotgun (WGS) entry which is preliminary data.</text>
</comment>
<proteinExistence type="predicted"/>
<name>A0A101SLX1_9ACTN</name>